<reference evidence="3" key="1">
    <citation type="submission" date="2022-03" db="EMBL/GenBank/DDBJ databases">
        <title>Identification of a novel bacterium isolated from mangrove sediments.</title>
        <authorList>
            <person name="Pan X."/>
        </authorList>
    </citation>
    <scope>NUCLEOTIDE SEQUENCE</scope>
    <source>
        <strain evidence="3">B1949</strain>
    </source>
</reference>
<evidence type="ECO:0000256" key="1">
    <source>
        <dbReference type="ARBA" id="ARBA00006436"/>
    </source>
</evidence>
<dbReference type="EMBL" id="JALHLF010000063">
    <property type="protein sequence ID" value="MCJ2183848.1"/>
    <property type="molecule type" value="Genomic_DNA"/>
</dbReference>
<comment type="similarity">
    <text evidence="1">Belongs to the UPF0174 family.</text>
</comment>
<keyword evidence="4" id="KW-1185">Reference proteome</keyword>
<feature type="domain" description="Ubiquinol-cytochrome c chaperone" evidence="2">
    <location>
        <begin position="37"/>
        <end position="184"/>
    </location>
</feature>
<protein>
    <recommendedName>
        <fullName evidence="2">Ubiquinol-cytochrome c chaperone domain-containing protein</fullName>
    </recommendedName>
</protein>
<dbReference type="InterPro" id="IPR021150">
    <property type="entry name" value="Ubiq_cyt_c_chap"/>
</dbReference>
<sequence>MSLLSRLFGTSGDPRAAVRPLWHRIIEIAREEPWYADYGVADNVSGRFDAVTLVLALAMLRMERGHAGGGHKLDEEAPLVDASARLTELFVEDMDGQLRQSGVGDLVVGKRMGKLVSVLGGRIGALRAALAQAPTPEGDPLEAVLERNVTLTSQPDLAGLAAAIRALHTQFQGLTDEALLQGTISR</sequence>
<evidence type="ECO:0000259" key="2">
    <source>
        <dbReference type="Pfam" id="PF03981"/>
    </source>
</evidence>
<accession>A0ABT0BFT4</accession>
<comment type="caution">
    <text evidence="3">The sequence shown here is derived from an EMBL/GenBank/DDBJ whole genome shotgun (WGS) entry which is preliminary data.</text>
</comment>
<dbReference type="Proteomes" id="UP001162881">
    <property type="component" value="Unassembled WGS sequence"/>
</dbReference>
<organism evidence="3 4">
    <name type="scientific">Novosphingobium organovorum</name>
    <dbReference type="NCBI Taxonomy" id="2930092"/>
    <lineage>
        <taxon>Bacteria</taxon>
        <taxon>Pseudomonadati</taxon>
        <taxon>Pseudomonadota</taxon>
        <taxon>Alphaproteobacteria</taxon>
        <taxon>Sphingomonadales</taxon>
        <taxon>Sphingomonadaceae</taxon>
        <taxon>Novosphingobium</taxon>
    </lineage>
</organism>
<evidence type="ECO:0000313" key="4">
    <source>
        <dbReference type="Proteomes" id="UP001162881"/>
    </source>
</evidence>
<evidence type="ECO:0000313" key="3">
    <source>
        <dbReference type="EMBL" id="MCJ2183848.1"/>
    </source>
</evidence>
<name>A0ABT0BFT4_9SPHN</name>
<dbReference type="RefSeq" id="WP_244022039.1">
    <property type="nucleotide sequence ID" value="NZ_JALHLF010000063.1"/>
</dbReference>
<proteinExistence type="inferred from homology"/>
<dbReference type="Pfam" id="PF03981">
    <property type="entry name" value="Ubiq_cyt_C_chap"/>
    <property type="match status" value="1"/>
</dbReference>
<gene>
    <name evidence="3" type="ORF">MTR62_14260</name>
</gene>